<proteinExistence type="predicted"/>
<dbReference type="GO" id="GO:0016730">
    <property type="term" value="F:oxidoreductase activity, acting on iron-sulfur proteins as donors"/>
    <property type="evidence" value="ECO:0007669"/>
    <property type="project" value="InterPro"/>
</dbReference>
<sequence length="60" mass="6915">MITINPDKQVSEYILSKIKENGGYCPCKLEKNEDNKCMCKEFREQKEGVCHCGLYIKNAV</sequence>
<reference evidence="1" key="2">
    <citation type="journal article" date="2021" name="PeerJ">
        <title>Extensive microbial diversity within the chicken gut microbiome revealed by metagenomics and culture.</title>
        <authorList>
            <person name="Gilroy R."/>
            <person name="Ravi A."/>
            <person name="Getino M."/>
            <person name="Pursley I."/>
            <person name="Horton D.L."/>
            <person name="Alikhan N.F."/>
            <person name="Baker D."/>
            <person name="Gharbi K."/>
            <person name="Hall N."/>
            <person name="Watson M."/>
            <person name="Adriaenssens E.M."/>
            <person name="Foster-Nyarko E."/>
            <person name="Jarju S."/>
            <person name="Secka A."/>
            <person name="Antonio M."/>
            <person name="Oren A."/>
            <person name="Chaudhuri R.R."/>
            <person name="La Ragione R."/>
            <person name="Hildebrand F."/>
            <person name="Pallen M.J."/>
        </authorList>
    </citation>
    <scope>NUCLEOTIDE SEQUENCE</scope>
    <source>
        <strain evidence="1">CHK157-1446</strain>
    </source>
</reference>
<dbReference type="InterPro" id="IPR036644">
    <property type="entry name" value="FTR_bsu_sf"/>
</dbReference>
<reference evidence="1" key="1">
    <citation type="submission" date="2020-10" db="EMBL/GenBank/DDBJ databases">
        <authorList>
            <person name="Gilroy R."/>
        </authorList>
    </citation>
    <scope>NUCLEOTIDE SEQUENCE</scope>
    <source>
        <strain evidence="1">CHK157-1446</strain>
    </source>
</reference>
<dbReference type="Pfam" id="PF02943">
    <property type="entry name" value="FeThRed_B"/>
    <property type="match status" value="1"/>
</dbReference>
<comment type="caution">
    <text evidence="1">The sequence shown here is derived from an EMBL/GenBank/DDBJ whole genome shotgun (WGS) entry which is preliminary data.</text>
</comment>
<dbReference type="InterPro" id="IPR004209">
    <property type="entry name" value="FTR_bsu"/>
</dbReference>
<dbReference type="Gene3D" id="3.90.460.10">
    <property type="entry name" value="Ferredoxin thioredoxin reductase catalytic beta subunit"/>
    <property type="match status" value="1"/>
</dbReference>
<organism evidence="1 2">
    <name type="scientific">Candidatus Faeciplasma gallinarum</name>
    <dbReference type="NCBI Taxonomy" id="2840799"/>
    <lineage>
        <taxon>Bacteria</taxon>
        <taxon>Bacillati</taxon>
        <taxon>Bacillota</taxon>
        <taxon>Clostridia</taxon>
        <taxon>Eubacteriales</taxon>
        <taxon>Oscillospiraceae</taxon>
        <taxon>Oscillospiraceae incertae sedis</taxon>
        <taxon>Candidatus Faeciplasma</taxon>
    </lineage>
</organism>
<dbReference type="AlphaFoldDB" id="A0A9D1EP47"/>
<evidence type="ECO:0000313" key="2">
    <source>
        <dbReference type="Proteomes" id="UP000823982"/>
    </source>
</evidence>
<gene>
    <name evidence="1" type="ORF">IAD01_05515</name>
</gene>
<dbReference type="Proteomes" id="UP000823982">
    <property type="component" value="Unassembled WGS sequence"/>
</dbReference>
<accession>A0A9D1EP47</accession>
<dbReference type="EMBL" id="DVIR01000052">
    <property type="protein sequence ID" value="HIS24843.1"/>
    <property type="molecule type" value="Genomic_DNA"/>
</dbReference>
<name>A0A9D1EP47_9FIRM</name>
<dbReference type="SUPFAM" id="SSF57662">
    <property type="entry name" value="Ferredoxin thioredoxin reductase (FTR), catalytic beta chain"/>
    <property type="match status" value="1"/>
</dbReference>
<evidence type="ECO:0000313" key="1">
    <source>
        <dbReference type="EMBL" id="HIS24843.1"/>
    </source>
</evidence>
<protein>
    <submittedName>
        <fullName evidence="1">Uncharacterized protein</fullName>
    </submittedName>
</protein>